<dbReference type="InterPro" id="IPR009057">
    <property type="entry name" value="Homeodomain-like_sf"/>
</dbReference>
<evidence type="ECO:0000256" key="2">
    <source>
        <dbReference type="ARBA" id="ARBA00023125"/>
    </source>
</evidence>
<protein>
    <submittedName>
        <fullName evidence="6">TetR/AcrR family transcriptional regulator</fullName>
    </submittedName>
</protein>
<keyword evidence="2 4" id="KW-0238">DNA-binding</keyword>
<proteinExistence type="predicted"/>
<evidence type="ECO:0000313" key="6">
    <source>
        <dbReference type="EMBL" id="TGV04000.1"/>
    </source>
</evidence>
<gene>
    <name evidence="6" type="ORF">EM932_04180</name>
</gene>
<dbReference type="EMBL" id="SRSO01000004">
    <property type="protein sequence ID" value="TGV04000.1"/>
    <property type="molecule type" value="Genomic_DNA"/>
</dbReference>
<evidence type="ECO:0000313" key="7">
    <source>
        <dbReference type="Proteomes" id="UP000307602"/>
    </source>
</evidence>
<feature type="domain" description="HTH tetR-type" evidence="5">
    <location>
        <begin position="14"/>
        <end position="74"/>
    </location>
</feature>
<dbReference type="PROSITE" id="PS50977">
    <property type="entry name" value="HTH_TETR_2"/>
    <property type="match status" value="1"/>
</dbReference>
<evidence type="ECO:0000256" key="4">
    <source>
        <dbReference type="PROSITE-ProRule" id="PRU00335"/>
    </source>
</evidence>
<dbReference type="Pfam" id="PF00440">
    <property type="entry name" value="TetR_N"/>
    <property type="match status" value="1"/>
</dbReference>
<feature type="DNA-binding region" description="H-T-H motif" evidence="4">
    <location>
        <begin position="37"/>
        <end position="56"/>
    </location>
</feature>
<accession>A0A4S1E0H9</accession>
<dbReference type="RefSeq" id="WP_135875809.1">
    <property type="nucleotide sequence ID" value="NZ_SRSO01000004.1"/>
</dbReference>
<keyword evidence="1" id="KW-0805">Transcription regulation</keyword>
<dbReference type="Proteomes" id="UP000307602">
    <property type="component" value="Unassembled WGS sequence"/>
</dbReference>
<evidence type="ECO:0000259" key="5">
    <source>
        <dbReference type="PROSITE" id="PS50977"/>
    </source>
</evidence>
<dbReference type="GO" id="GO:0003677">
    <property type="term" value="F:DNA binding"/>
    <property type="evidence" value="ECO:0007669"/>
    <property type="project" value="UniProtKB-UniRule"/>
</dbReference>
<dbReference type="PANTHER" id="PTHR47506">
    <property type="entry name" value="TRANSCRIPTIONAL REGULATORY PROTEIN"/>
    <property type="match status" value="1"/>
</dbReference>
<sequence length="201" mass="22926">MERSFQIDMPKVETFNKEFVLKQATDVFHDKGFNATSMQDLVDATALNRSSIYNSFGSKLDLFLECLKSYKEAHFVRISETLDKAHNPLHAIELLFEYYLNEIIKDKDDKGCLITNCTSEMANQEPSIINFLCSNQNSFIGFLEDLVRKGQEESAINLNRTPNEYALYLFSSIQGFRTAGILISNKSKLQTIAKTIIQTLI</sequence>
<dbReference type="InterPro" id="IPR036271">
    <property type="entry name" value="Tet_transcr_reg_TetR-rel_C_sf"/>
</dbReference>
<organism evidence="6 7">
    <name type="scientific">Flavivirga rizhaonensis</name>
    <dbReference type="NCBI Taxonomy" id="2559571"/>
    <lineage>
        <taxon>Bacteria</taxon>
        <taxon>Pseudomonadati</taxon>
        <taxon>Bacteroidota</taxon>
        <taxon>Flavobacteriia</taxon>
        <taxon>Flavobacteriales</taxon>
        <taxon>Flavobacteriaceae</taxon>
        <taxon>Flavivirga</taxon>
    </lineage>
</organism>
<dbReference type="SUPFAM" id="SSF46689">
    <property type="entry name" value="Homeodomain-like"/>
    <property type="match status" value="1"/>
</dbReference>
<dbReference type="SUPFAM" id="SSF48498">
    <property type="entry name" value="Tetracyclin repressor-like, C-terminal domain"/>
    <property type="match status" value="1"/>
</dbReference>
<keyword evidence="7" id="KW-1185">Reference proteome</keyword>
<evidence type="ECO:0000256" key="3">
    <source>
        <dbReference type="ARBA" id="ARBA00023163"/>
    </source>
</evidence>
<evidence type="ECO:0000256" key="1">
    <source>
        <dbReference type="ARBA" id="ARBA00023015"/>
    </source>
</evidence>
<name>A0A4S1E0H9_9FLAO</name>
<keyword evidence="3" id="KW-0804">Transcription</keyword>
<reference evidence="6 7" key="1">
    <citation type="submission" date="2019-04" db="EMBL/GenBank/DDBJ databases">
        <authorList>
            <person name="Liu A."/>
        </authorList>
    </citation>
    <scope>NUCLEOTIDE SEQUENCE [LARGE SCALE GENOMIC DNA]</scope>
    <source>
        <strain evidence="6 7">RZ03</strain>
    </source>
</reference>
<comment type="caution">
    <text evidence="6">The sequence shown here is derived from an EMBL/GenBank/DDBJ whole genome shotgun (WGS) entry which is preliminary data.</text>
</comment>
<dbReference type="PANTHER" id="PTHR47506:SF1">
    <property type="entry name" value="HTH-TYPE TRANSCRIPTIONAL REGULATOR YJDC"/>
    <property type="match status" value="1"/>
</dbReference>
<dbReference type="AlphaFoldDB" id="A0A4S1E0H9"/>
<dbReference type="Gene3D" id="1.10.357.10">
    <property type="entry name" value="Tetracycline Repressor, domain 2"/>
    <property type="match status" value="1"/>
</dbReference>
<dbReference type="InterPro" id="IPR001647">
    <property type="entry name" value="HTH_TetR"/>
</dbReference>